<reference evidence="8" key="1">
    <citation type="submission" date="2016-11" db="EMBL/GenBank/DDBJ databases">
        <authorList>
            <person name="Varghese N."/>
            <person name="Submissions S."/>
        </authorList>
    </citation>
    <scope>NUCLEOTIDE SEQUENCE [LARGE SCALE GENOMIC DNA]</scope>
    <source>
        <strain evidence="8">DSM 18802</strain>
    </source>
</reference>
<dbReference type="AlphaFoldDB" id="A0A1M7JHP8"/>
<dbReference type="InterPro" id="IPR045584">
    <property type="entry name" value="Pilin-like"/>
</dbReference>
<evidence type="ECO:0000256" key="1">
    <source>
        <dbReference type="ARBA" id="ARBA00004167"/>
    </source>
</evidence>
<dbReference type="Proteomes" id="UP000184375">
    <property type="component" value="Unassembled WGS sequence"/>
</dbReference>
<dbReference type="InterPro" id="IPR012902">
    <property type="entry name" value="N_methyl_site"/>
</dbReference>
<keyword evidence="3 6" id="KW-0812">Transmembrane</keyword>
<dbReference type="NCBIfam" id="TIGR02532">
    <property type="entry name" value="IV_pilin_GFxxxE"/>
    <property type="match status" value="1"/>
</dbReference>
<evidence type="ECO:0000256" key="6">
    <source>
        <dbReference type="SAM" id="Phobius"/>
    </source>
</evidence>
<dbReference type="GO" id="GO:0015627">
    <property type="term" value="C:type II protein secretion system complex"/>
    <property type="evidence" value="ECO:0007669"/>
    <property type="project" value="InterPro"/>
</dbReference>
<evidence type="ECO:0000256" key="2">
    <source>
        <dbReference type="ARBA" id="ARBA00022481"/>
    </source>
</evidence>
<keyword evidence="8" id="KW-1185">Reference proteome</keyword>
<evidence type="ECO:0000256" key="4">
    <source>
        <dbReference type="ARBA" id="ARBA00022989"/>
    </source>
</evidence>
<evidence type="ECO:0000256" key="3">
    <source>
        <dbReference type="ARBA" id="ARBA00022692"/>
    </source>
</evidence>
<protein>
    <submittedName>
        <fullName evidence="7">General secretion pathway protein G</fullName>
    </submittedName>
</protein>
<accession>A0A1M7JHP8</accession>
<dbReference type="RefSeq" id="WP_159431509.1">
    <property type="nucleotide sequence ID" value="NZ_FRCR01000006.1"/>
</dbReference>
<organism evidence="7 8">
    <name type="scientific">Caldanaerovirga acetigignens</name>
    <dbReference type="NCBI Taxonomy" id="447595"/>
    <lineage>
        <taxon>Bacteria</taxon>
        <taxon>Bacillati</taxon>
        <taxon>Bacillota</taxon>
        <taxon>Clostridia</taxon>
        <taxon>Thermosediminibacterales</taxon>
        <taxon>Thermosediminibacteraceae</taxon>
        <taxon>Caldanaerovirga</taxon>
    </lineage>
</organism>
<name>A0A1M7JHP8_9FIRM</name>
<dbReference type="SUPFAM" id="SSF54523">
    <property type="entry name" value="Pili subunits"/>
    <property type="match status" value="1"/>
</dbReference>
<evidence type="ECO:0000256" key="5">
    <source>
        <dbReference type="ARBA" id="ARBA00023136"/>
    </source>
</evidence>
<dbReference type="EMBL" id="FRCR01000006">
    <property type="protein sequence ID" value="SHM52037.1"/>
    <property type="molecule type" value="Genomic_DNA"/>
</dbReference>
<comment type="subcellular location">
    <subcellularLocation>
        <location evidence="1">Membrane</location>
        <topology evidence="1">Single-pass membrane protein</topology>
    </subcellularLocation>
</comment>
<feature type="transmembrane region" description="Helical" evidence="6">
    <location>
        <begin position="12"/>
        <end position="36"/>
    </location>
</feature>
<keyword evidence="5 6" id="KW-0472">Membrane</keyword>
<dbReference type="Gene3D" id="3.30.700.10">
    <property type="entry name" value="Glycoprotein, Type 4 Pilin"/>
    <property type="match status" value="1"/>
</dbReference>
<sequence>MANKRERGFTLLELLIVIAIIALVLTVAVPSVSGLINESKQKIAKTNESIIKNSLEMYYTAYEKYPVGDINDLKTALVPTYLSQESWDKMIGKFDINYSSSDGASFNLTVNPKN</sequence>
<dbReference type="PRINTS" id="PR00813">
    <property type="entry name" value="BCTERIALGSPG"/>
</dbReference>
<dbReference type="STRING" id="447595.SAMN05660826_01246"/>
<dbReference type="Pfam" id="PF07963">
    <property type="entry name" value="N_methyl"/>
    <property type="match status" value="1"/>
</dbReference>
<dbReference type="InterPro" id="IPR000983">
    <property type="entry name" value="Bac_GSPG_pilin"/>
</dbReference>
<evidence type="ECO:0000313" key="8">
    <source>
        <dbReference type="Proteomes" id="UP000184375"/>
    </source>
</evidence>
<proteinExistence type="predicted"/>
<keyword evidence="2" id="KW-0488">Methylation</keyword>
<keyword evidence="4 6" id="KW-1133">Transmembrane helix</keyword>
<dbReference type="PROSITE" id="PS00409">
    <property type="entry name" value="PROKAR_NTER_METHYL"/>
    <property type="match status" value="1"/>
</dbReference>
<dbReference type="GO" id="GO:0016020">
    <property type="term" value="C:membrane"/>
    <property type="evidence" value="ECO:0007669"/>
    <property type="project" value="UniProtKB-SubCell"/>
</dbReference>
<dbReference type="PANTHER" id="PTHR30093">
    <property type="entry name" value="GENERAL SECRETION PATHWAY PROTEIN G"/>
    <property type="match status" value="1"/>
</dbReference>
<evidence type="ECO:0000313" key="7">
    <source>
        <dbReference type="EMBL" id="SHM52037.1"/>
    </source>
</evidence>
<dbReference type="PANTHER" id="PTHR30093:SF44">
    <property type="entry name" value="TYPE II SECRETION SYSTEM CORE PROTEIN G"/>
    <property type="match status" value="1"/>
</dbReference>
<gene>
    <name evidence="7" type="ORF">SAMN05660826_01246</name>
</gene>
<dbReference type="OrthoDB" id="2111989at2"/>
<dbReference type="GO" id="GO:0015628">
    <property type="term" value="P:protein secretion by the type II secretion system"/>
    <property type="evidence" value="ECO:0007669"/>
    <property type="project" value="InterPro"/>
</dbReference>